<dbReference type="Pfam" id="PF00583">
    <property type="entry name" value="Acetyltransf_1"/>
    <property type="match status" value="1"/>
</dbReference>
<dbReference type="SUPFAM" id="SSF55729">
    <property type="entry name" value="Acyl-CoA N-acyltransferases (Nat)"/>
    <property type="match status" value="1"/>
</dbReference>
<dbReference type="EMBL" id="QHHQ01000001">
    <property type="protein sequence ID" value="RAI03894.1"/>
    <property type="molecule type" value="Genomic_DNA"/>
</dbReference>
<accession>A0A8B2P1R0</accession>
<dbReference type="OrthoDB" id="7889059at2"/>
<reference evidence="2 3" key="1">
    <citation type="submission" date="2018-05" db="EMBL/GenBank/DDBJ databases">
        <title>Acuticoccus sediminis sp. nov., isolated from deep-sea sediment of Indian Ocean.</title>
        <authorList>
            <person name="Liu X."/>
            <person name="Lai Q."/>
            <person name="Du Y."/>
            <person name="Sun F."/>
            <person name="Zhang X."/>
            <person name="Wang S."/>
            <person name="Shao Z."/>
        </authorList>
    </citation>
    <scope>NUCLEOTIDE SEQUENCE [LARGE SCALE GENOMIC DNA]</scope>
    <source>
        <strain evidence="2 3">PTG4-2</strain>
    </source>
</reference>
<name>A0A8B2P1R0_9HYPH</name>
<sequence length="246" mass="26781">MKLRVDIPPQEPPAIVVRMLTHDDVGAVYDVHSRTLDALPSGDLVRRDDPSVFHAMLDCGGAIIGLVEDGTLVAYGMVRPEVEGSEDRMGIEACVPPAERLFVLDGSAVLPTCWSRGLQRVLIDARIEHACARGADHAVCTVAPSNVPSMRNLTKQGFRIVRAAQKSYGMRYLLWRPALGPLPRPDDGAESDWRLAHDTDAANALFDRGSWAYDAIRGDCGRAYLHFVLPDAADASLSRAERLAAV</sequence>
<proteinExistence type="predicted"/>
<evidence type="ECO:0000313" key="2">
    <source>
        <dbReference type="EMBL" id="RAI03894.1"/>
    </source>
</evidence>
<dbReference type="InterPro" id="IPR016181">
    <property type="entry name" value="Acyl_CoA_acyltransferase"/>
</dbReference>
<evidence type="ECO:0000313" key="3">
    <source>
        <dbReference type="Proteomes" id="UP000249590"/>
    </source>
</evidence>
<dbReference type="GO" id="GO:0016747">
    <property type="term" value="F:acyltransferase activity, transferring groups other than amino-acyl groups"/>
    <property type="evidence" value="ECO:0007669"/>
    <property type="project" value="InterPro"/>
</dbReference>
<gene>
    <name evidence="2" type="ORF">DLJ53_05335</name>
</gene>
<dbReference type="PROSITE" id="PS51186">
    <property type="entry name" value="GNAT"/>
    <property type="match status" value="1"/>
</dbReference>
<comment type="caution">
    <text evidence="2">The sequence shown here is derived from an EMBL/GenBank/DDBJ whole genome shotgun (WGS) entry which is preliminary data.</text>
</comment>
<dbReference type="Proteomes" id="UP000249590">
    <property type="component" value="Unassembled WGS sequence"/>
</dbReference>
<protein>
    <recommendedName>
        <fullName evidence="1">N-acetyltransferase domain-containing protein</fullName>
    </recommendedName>
</protein>
<keyword evidence="3" id="KW-1185">Reference proteome</keyword>
<dbReference type="Gene3D" id="3.40.630.30">
    <property type="match status" value="1"/>
</dbReference>
<evidence type="ECO:0000259" key="1">
    <source>
        <dbReference type="PROSITE" id="PS51186"/>
    </source>
</evidence>
<organism evidence="2 3">
    <name type="scientific">Acuticoccus sediminis</name>
    <dbReference type="NCBI Taxonomy" id="2184697"/>
    <lineage>
        <taxon>Bacteria</taxon>
        <taxon>Pseudomonadati</taxon>
        <taxon>Pseudomonadota</taxon>
        <taxon>Alphaproteobacteria</taxon>
        <taxon>Hyphomicrobiales</taxon>
        <taxon>Amorphaceae</taxon>
        <taxon>Acuticoccus</taxon>
    </lineage>
</organism>
<feature type="domain" description="N-acetyltransferase" evidence="1">
    <location>
        <begin position="15"/>
        <end position="179"/>
    </location>
</feature>
<dbReference type="RefSeq" id="WP_111342949.1">
    <property type="nucleotide sequence ID" value="NZ_QHHQ01000001.1"/>
</dbReference>
<dbReference type="AlphaFoldDB" id="A0A8B2P1R0"/>
<dbReference type="InterPro" id="IPR000182">
    <property type="entry name" value="GNAT_dom"/>
</dbReference>